<accession>A0A6G1KR79</accession>
<evidence type="ECO:0000313" key="2">
    <source>
        <dbReference type="EMBL" id="KAF2715065.1"/>
    </source>
</evidence>
<proteinExistence type="predicted"/>
<feature type="compositionally biased region" description="Low complexity" evidence="1">
    <location>
        <begin position="54"/>
        <end position="65"/>
    </location>
</feature>
<feature type="compositionally biased region" description="Low complexity" evidence="1">
    <location>
        <begin position="15"/>
        <end position="30"/>
    </location>
</feature>
<sequence length="147" mass="15503">MDARRQADALRKSRQALSASSASDAGLHASTGRHRTSDTSNTSRLPLPIYRQRSPIPTHSPIHSPLRPSTLLLDSKASFSATFQLPSSPFTAPPVRASSIDPHTQGTCSTSPTLNLPNPTTCIVSSPFPALFSKVCSSAALGLRPSA</sequence>
<keyword evidence="3" id="KW-1185">Reference proteome</keyword>
<gene>
    <name evidence="2" type="ORF">K504DRAFT_17812</name>
</gene>
<feature type="region of interest" description="Disordered" evidence="1">
    <location>
        <begin position="1"/>
        <end position="67"/>
    </location>
</feature>
<organism evidence="2 3">
    <name type="scientific">Pleomassaria siparia CBS 279.74</name>
    <dbReference type="NCBI Taxonomy" id="1314801"/>
    <lineage>
        <taxon>Eukaryota</taxon>
        <taxon>Fungi</taxon>
        <taxon>Dikarya</taxon>
        <taxon>Ascomycota</taxon>
        <taxon>Pezizomycotina</taxon>
        <taxon>Dothideomycetes</taxon>
        <taxon>Pleosporomycetidae</taxon>
        <taxon>Pleosporales</taxon>
        <taxon>Pleomassariaceae</taxon>
        <taxon>Pleomassaria</taxon>
    </lineage>
</organism>
<evidence type="ECO:0000256" key="1">
    <source>
        <dbReference type="SAM" id="MobiDB-lite"/>
    </source>
</evidence>
<reference evidence="2" key="1">
    <citation type="journal article" date="2020" name="Stud. Mycol.">
        <title>101 Dothideomycetes genomes: a test case for predicting lifestyles and emergence of pathogens.</title>
        <authorList>
            <person name="Haridas S."/>
            <person name="Albert R."/>
            <person name="Binder M."/>
            <person name="Bloem J."/>
            <person name="Labutti K."/>
            <person name="Salamov A."/>
            <person name="Andreopoulos B."/>
            <person name="Baker S."/>
            <person name="Barry K."/>
            <person name="Bills G."/>
            <person name="Bluhm B."/>
            <person name="Cannon C."/>
            <person name="Castanera R."/>
            <person name="Culley D."/>
            <person name="Daum C."/>
            <person name="Ezra D."/>
            <person name="Gonzalez J."/>
            <person name="Henrissat B."/>
            <person name="Kuo A."/>
            <person name="Liang C."/>
            <person name="Lipzen A."/>
            <person name="Lutzoni F."/>
            <person name="Magnuson J."/>
            <person name="Mondo S."/>
            <person name="Nolan M."/>
            <person name="Ohm R."/>
            <person name="Pangilinan J."/>
            <person name="Park H.-J."/>
            <person name="Ramirez L."/>
            <person name="Alfaro M."/>
            <person name="Sun H."/>
            <person name="Tritt A."/>
            <person name="Yoshinaga Y."/>
            <person name="Zwiers L.-H."/>
            <person name="Turgeon B."/>
            <person name="Goodwin S."/>
            <person name="Spatafora J."/>
            <person name="Crous P."/>
            <person name="Grigoriev I."/>
        </authorList>
    </citation>
    <scope>NUCLEOTIDE SEQUENCE</scope>
    <source>
        <strain evidence="2">CBS 279.74</strain>
    </source>
</reference>
<protein>
    <submittedName>
        <fullName evidence="2">Uncharacterized protein</fullName>
    </submittedName>
</protein>
<evidence type="ECO:0000313" key="3">
    <source>
        <dbReference type="Proteomes" id="UP000799428"/>
    </source>
</evidence>
<name>A0A6G1KR79_9PLEO</name>
<dbReference type="EMBL" id="MU005764">
    <property type="protein sequence ID" value="KAF2715065.1"/>
    <property type="molecule type" value="Genomic_DNA"/>
</dbReference>
<dbReference type="Proteomes" id="UP000799428">
    <property type="component" value="Unassembled WGS sequence"/>
</dbReference>
<dbReference type="AlphaFoldDB" id="A0A6G1KR79"/>
<feature type="compositionally biased region" description="Basic and acidic residues" evidence="1">
    <location>
        <begin position="1"/>
        <end position="11"/>
    </location>
</feature>